<reference evidence="3 4" key="1">
    <citation type="submission" date="2020-08" db="EMBL/GenBank/DDBJ databases">
        <authorList>
            <person name="Seo M.-J."/>
        </authorList>
    </citation>
    <scope>NUCLEOTIDE SEQUENCE [LARGE SCALE GENOMIC DNA]</scope>
    <source>
        <strain evidence="3 4">MBLA0160</strain>
    </source>
</reference>
<dbReference type="EMBL" id="JACKXD010000002">
    <property type="protein sequence ID" value="MBB6646123.1"/>
    <property type="molecule type" value="Genomic_DNA"/>
</dbReference>
<organism evidence="3 4">
    <name type="scientific">Halobellus ruber</name>
    <dbReference type="NCBI Taxonomy" id="2761102"/>
    <lineage>
        <taxon>Archaea</taxon>
        <taxon>Methanobacteriati</taxon>
        <taxon>Methanobacteriota</taxon>
        <taxon>Stenosarchaea group</taxon>
        <taxon>Halobacteria</taxon>
        <taxon>Halobacteriales</taxon>
        <taxon>Haloferacaceae</taxon>
        <taxon>Halobellus</taxon>
    </lineage>
</organism>
<dbReference type="RefSeq" id="WP_185192692.1">
    <property type="nucleotide sequence ID" value="NZ_JACKXD010000002.1"/>
</dbReference>
<comment type="caution">
    <text evidence="3">The sequence shown here is derived from an EMBL/GenBank/DDBJ whole genome shotgun (WGS) entry which is preliminary data.</text>
</comment>
<evidence type="ECO:0000259" key="2">
    <source>
        <dbReference type="Pfam" id="PF01882"/>
    </source>
</evidence>
<dbReference type="InterPro" id="IPR036465">
    <property type="entry name" value="vWFA_dom_sf"/>
</dbReference>
<evidence type="ECO:0000256" key="1">
    <source>
        <dbReference type="SAM" id="MobiDB-lite"/>
    </source>
</evidence>
<keyword evidence="4" id="KW-1185">Reference proteome</keyword>
<accession>A0A7J9SIE8</accession>
<dbReference type="PANTHER" id="PTHR33608:SF7">
    <property type="entry name" value="DUF58 DOMAIN-CONTAINING PROTEIN"/>
    <property type="match status" value="1"/>
</dbReference>
<dbReference type="Proteomes" id="UP000546257">
    <property type="component" value="Unassembled WGS sequence"/>
</dbReference>
<dbReference type="Pfam" id="PF01882">
    <property type="entry name" value="DUF58"/>
    <property type="match status" value="1"/>
</dbReference>
<gene>
    <name evidence="3" type="ORF">H5V44_07455</name>
</gene>
<feature type="domain" description="DUF58" evidence="2">
    <location>
        <begin position="43"/>
        <end position="234"/>
    </location>
</feature>
<evidence type="ECO:0000313" key="4">
    <source>
        <dbReference type="Proteomes" id="UP000546257"/>
    </source>
</evidence>
<dbReference type="InterPro" id="IPR002881">
    <property type="entry name" value="DUF58"/>
</dbReference>
<dbReference type="AlphaFoldDB" id="A0A7J9SIE8"/>
<evidence type="ECO:0000313" key="3">
    <source>
        <dbReference type="EMBL" id="MBB6646123.1"/>
    </source>
</evidence>
<proteinExistence type="predicted"/>
<dbReference type="Gene3D" id="3.40.50.410">
    <property type="entry name" value="von Willebrand factor, type A domain"/>
    <property type="match status" value="1"/>
</dbReference>
<feature type="compositionally biased region" description="Basic and acidic residues" evidence="1">
    <location>
        <begin position="19"/>
        <end position="29"/>
    </location>
</feature>
<dbReference type="SUPFAM" id="SSF53300">
    <property type="entry name" value="vWA-like"/>
    <property type="match status" value="1"/>
</dbReference>
<protein>
    <submittedName>
        <fullName evidence="3">DUF58 domain-containing protein</fullName>
    </submittedName>
</protein>
<dbReference type="PANTHER" id="PTHR33608">
    <property type="entry name" value="BLL2464 PROTEIN"/>
    <property type="match status" value="1"/>
</dbReference>
<name>A0A7J9SIE8_9EURY</name>
<feature type="region of interest" description="Disordered" evidence="1">
    <location>
        <begin position="19"/>
        <end position="43"/>
    </location>
</feature>
<sequence length="297" mass="33105">MGIDADFLEELARLEATLRRETDSRRQGEQRSPNVGEGLTFSDYRRYTPGDDVRLIDWRVHARTDEYFIKQFEAERDLTVHILVDASASMAYGEGDADKFEFAAKVALGFAYVAAAGHDTFRVAAINDGVERLDRRRSTRGEILRLLEVLSGIEPDGRTDFRAAVESYAGTITSRSLVVVVSDFLEDPDAIEDGLAALGDSDVLLVHTVAPAERDPEATGDTIFEDPETGATHRAYFAGSTVDSYRDRLRSHVDDVAALARTLRAEHAVVDTGSEFFETFAELWRQNAERARVDPRR</sequence>